<evidence type="ECO:0000256" key="1">
    <source>
        <dbReference type="SAM" id="Phobius"/>
    </source>
</evidence>
<evidence type="ECO:0000313" key="3">
    <source>
        <dbReference type="Proteomes" id="UP000321196"/>
    </source>
</evidence>
<protein>
    <recommendedName>
        <fullName evidence="4">DUF2510 domain-containing protein</fullName>
    </recommendedName>
</protein>
<accession>A0A5C8HML8</accession>
<name>A0A5C8HML8_9MICO</name>
<feature type="transmembrane region" description="Helical" evidence="1">
    <location>
        <begin position="198"/>
        <end position="219"/>
    </location>
</feature>
<keyword evidence="1" id="KW-0812">Transmembrane</keyword>
<evidence type="ECO:0008006" key="4">
    <source>
        <dbReference type="Google" id="ProtNLM"/>
    </source>
</evidence>
<organism evidence="2 3">
    <name type="scientific">Microbacterium mitrae</name>
    <dbReference type="NCBI Taxonomy" id="664640"/>
    <lineage>
        <taxon>Bacteria</taxon>
        <taxon>Bacillati</taxon>
        <taxon>Actinomycetota</taxon>
        <taxon>Actinomycetes</taxon>
        <taxon>Micrococcales</taxon>
        <taxon>Microbacteriaceae</taxon>
        <taxon>Microbacterium</taxon>
    </lineage>
</organism>
<reference evidence="2 3" key="1">
    <citation type="submission" date="2019-08" db="EMBL/GenBank/DDBJ databases">
        <authorList>
            <person name="Dong K."/>
        </authorList>
    </citation>
    <scope>NUCLEOTIDE SEQUENCE [LARGE SCALE GENOMIC DNA]</scope>
    <source>
        <strain evidence="2 3">M4-8</strain>
    </source>
</reference>
<sequence>MSIPAGWYSVAGTNDVRWWDGRGFREVTLVDGAPRYRFAWGLPAGNYLLGAVIVLVFGVVSLFVGDSLRGGGWLVLLVAALIAVGFGVVGVLAMKTLRLPPPTGEPVRADAVQPLPGAAEPGPIAPGWYAGPARDKPRWWTGAQWTDYLVYAGVPYPARGQDERVRRQSRRVALGAAGIFVASVVGAVIAGVSGAVGVAIVLSAIAVIALAVAIGLRLGERRAMRPFIRPLLPPAGPPIA</sequence>
<feature type="transmembrane region" description="Helical" evidence="1">
    <location>
        <begin position="172"/>
        <end position="192"/>
    </location>
</feature>
<dbReference type="Proteomes" id="UP000321196">
    <property type="component" value="Unassembled WGS sequence"/>
</dbReference>
<keyword evidence="1" id="KW-0472">Membrane</keyword>
<dbReference type="AlphaFoldDB" id="A0A5C8HML8"/>
<feature type="transmembrane region" description="Helical" evidence="1">
    <location>
        <begin position="44"/>
        <end position="65"/>
    </location>
</feature>
<evidence type="ECO:0000313" key="2">
    <source>
        <dbReference type="EMBL" id="TXK02732.1"/>
    </source>
</evidence>
<keyword evidence="3" id="KW-1185">Reference proteome</keyword>
<feature type="transmembrane region" description="Helical" evidence="1">
    <location>
        <begin position="71"/>
        <end position="93"/>
    </location>
</feature>
<keyword evidence="1" id="KW-1133">Transmembrane helix</keyword>
<gene>
    <name evidence="2" type="ORF">FVP60_12710</name>
</gene>
<proteinExistence type="predicted"/>
<comment type="caution">
    <text evidence="2">The sequence shown here is derived from an EMBL/GenBank/DDBJ whole genome shotgun (WGS) entry which is preliminary data.</text>
</comment>
<dbReference type="EMBL" id="VRSW01000006">
    <property type="protein sequence ID" value="TXK02732.1"/>
    <property type="molecule type" value="Genomic_DNA"/>
</dbReference>